<dbReference type="HOGENOM" id="CLU_901960_0_0_2"/>
<feature type="transmembrane region" description="Helical" evidence="1">
    <location>
        <begin position="115"/>
        <end position="135"/>
    </location>
</feature>
<keyword evidence="1" id="KW-1133">Transmembrane helix</keyword>
<dbReference type="GeneID" id="24797861"/>
<dbReference type="EMBL" id="CP009552">
    <property type="protein sequence ID" value="AIY90321.1"/>
    <property type="molecule type" value="Genomic_DNA"/>
</dbReference>
<name>A0A0A7GHE7_GEOAI</name>
<keyword evidence="1" id="KW-0812">Transmembrane</keyword>
<organism evidence="2 3">
    <name type="scientific">Geoglobus acetivorans</name>
    <dbReference type="NCBI Taxonomy" id="565033"/>
    <lineage>
        <taxon>Archaea</taxon>
        <taxon>Methanobacteriati</taxon>
        <taxon>Methanobacteriota</taxon>
        <taxon>Archaeoglobi</taxon>
        <taxon>Archaeoglobales</taxon>
        <taxon>Archaeoglobaceae</taxon>
        <taxon>Geoglobus</taxon>
    </lineage>
</organism>
<evidence type="ECO:0000313" key="2">
    <source>
        <dbReference type="EMBL" id="AIY90321.1"/>
    </source>
</evidence>
<feature type="transmembrane region" description="Helical" evidence="1">
    <location>
        <begin position="182"/>
        <end position="203"/>
    </location>
</feature>
<protein>
    <submittedName>
        <fullName evidence="2">Uncharacterized protein</fullName>
    </submittedName>
</protein>
<feature type="transmembrane region" description="Helical" evidence="1">
    <location>
        <begin position="155"/>
        <end position="176"/>
    </location>
</feature>
<gene>
    <name evidence="2" type="ORF">GACE_1280</name>
</gene>
<feature type="transmembrane region" description="Helical" evidence="1">
    <location>
        <begin position="69"/>
        <end position="89"/>
    </location>
</feature>
<feature type="transmembrane region" description="Helical" evidence="1">
    <location>
        <begin position="14"/>
        <end position="35"/>
    </location>
</feature>
<dbReference type="AlphaFoldDB" id="A0A0A7GHE7"/>
<dbReference type="RefSeq" id="WP_048092061.1">
    <property type="nucleotide sequence ID" value="NZ_CP009552.1"/>
</dbReference>
<evidence type="ECO:0000256" key="1">
    <source>
        <dbReference type="SAM" id="Phobius"/>
    </source>
</evidence>
<reference evidence="2 3" key="1">
    <citation type="journal article" date="2015" name="Appl. Environ. Microbiol.">
        <title>The Geoglobus acetivorans genome: Fe(III) reduction, acetate utilization, autotrophic growth, and degradation of aromatic compounds in a hyperthermophilic archaeon.</title>
        <authorList>
            <person name="Mardanov A.V."/>
            <person name="Slododkina G.B."/>
            <person name="Slobodkin A.I."/>
            <person name="Beletsky A.V."/>
            <person name="Gavrilov S.N."/>
            <person name="Kublanov I.V."/>
            <person name="Bonch-Osmolovskaya E.A."/>
            <person name="Skryabin K.G."/>
            <person name="Ravin N.V."/>
        </authorList>
    </citation>
    <scope>NUCLEOTIDE SEQUENCE [LARGE SCALE GENOMIC DNA]</scope>
    <source>
        <strain evidence="2 3">SBH6</strain>
    </source>
</reference>
<dbReference type="Proteomes" id="UP000030624">
    <property type="component" value="Chromosome"/>
</dbReference>
<proteinExistence type="predicted"/>
<keyword evidence="1" id="KW-0472">Membrane</keyword>
<sequence length="308" mass="36092">MLNIDLLTNLSNHLSNTLVLAIITALLTALVNQWWETSIKRKNIIGSLKNHETVRKLISHANFYPTKTIFILIMLYVLLMFLIPIYEIYGPETFNTLIHTPIKDLDDDVPARMSIWSSFLLLFFYLTYTVALRVFQQRENFLKKHCEELYTFKVLADALFSTAIAVFIAIFIIEYLKAVNTGIIWFTAVLLILTAIIWSYMYSVNHDIYLQLKNYLITSKLEIFEHELPYVIVSTKSGKAEGNIWNLFDKTSLVLNTRYGSRIYILWNEISWIKVIEPKDQNEVFIKELKKDDSNKSSFRKRVLRLLK</sequence>
<accession>A0A0A7GHE7</accession>
<dbReference type="KEGG" id="gac:GACE_1280"/>
<evidence type="ECO:0000313" key="3">
    <source>
        <dbReference type="Proteomes" id="UP000030624"/>
    </source>
</evidence>